<dbReference type="Proteomes" id="UP001620645">
    <property type="component" value="Unassembled WGS sequence"/>
</dbReference>
<dbReference type="EMBL" id="JBICCN010000185">
    <property type="protein sequence ID" value="KAL3087142.1"/>
    <property type="molecule type" value="Genomic_DNA"/>
</dbReference>
<evidence type="ECO:0000256" key="2">
    <source>
        <dbReference type="SAM" id="Phobius"/>
    </source>
</evidence>
<dbReference type="Pfam" id="PF25462">
    <property type="entry name" value="Beta-barrel_INTS6"/>
    <property type="match status" value="1"/>
</dbReference>
<keyword evidence="2" id="KW-0472">Membrane</keyword>
<protein>
    <recommendedName>
        <fullName evidence="3">Integrator complex subunit 6-like beta-barrel domain-containing protein</fullName>
    </recommendedName>
</protein>
<keyword evidence="5" id="KW-1185">Reference proteome</keyword>
<organism evidence="4 5">
    <name type="scientific">Heterodera schachtii</name>
    <name type="common">Sugarbeet cyst nematode worm</name>
    <name type="synonym">Tylenchus schachtii</name>
    <dbReference type="NCBI Taxonomy" id="97005"/>
    <lineage>
        <taxon>Eukaryota</taxon>
        <taxon>Metazoa</taxon>
        <taxon>Ecdysozoa</taxon>
        <taxon>Nematoda</taxon>
        <taxon>Chromadorea</taxon>
        <taxon>Rhabditida</taxon>
        <taxon>Tylenchina</taxon>
        <taxon>Tylenchomorpha</taxon>
        <taxon>Tylenchoidea</taxon>
        <taxon>Heteroderidae</taxon>
        <taxon>Heteroderinae</taxon>
        <taxon>Heterodera</taxon>
    </lineage>
</organism>
<feature type="region of interest" description="Disordered" evidence="1">
    <location>
        <begin position="30"/>
        <end position="56"/>
    </location>
</feature>
<feature type="domain" description="Integrator complex subunit 6-like beta-barrel" evidence="3">
    <location>
        <begin position="123"/>
        <end position="230"/>
    </location>
</feature>
<dbReference type="InterPro" id="IPR057413">
    <property type="entry name" value="Beta-barrel_INTS6"/>
</dbReference>
<sequence>MRRLIGDRFGDREFSCWQMRMFPILLRMAPAKPPANDGTGTKKRQRQITQPPDKKRISGTVAIKTSENLSVHLWLGHSAHFHGFKLLSKCIGAIDVHRQPQKFGTFGDSKYPLNNPLVPAKLRQNPRPTCWQIPKEFWPDCVREVLCARSAGHIILLVEGTEPVFRKMTFPLDGHVVTADNILPLIQHTLGRRERVICLPMFVRGFFKKSGVWHFSDKWHRFGCLMFSSASNFSHWRKFVGAFVGALKGKGPPFVSFNEISSTVNSWGAFVNVPSDEKYVRLLSWNANEIEKLKKMSIFLSVVVVGMGATIIYLLNNRSV</sequence>
<accession>A0ABD2J9C3</accession>
<keyword evidence="2" id="KW-1133">Transmembrane helix</keyword>
<keyword evidence="2" id="KW-0812">Transmembrane</keyword>
<evidence type="ECO:0000313" key="5">
    <source>
        <dbReference type="Proteomes" id="UP001620645"/>
    </source>
</evidence>
<evidence type="ECO:0000259" key="3">
    <source>
        <dbReference type="Pfam" id="PF25462"/>
    </source>
</evidence>
<reference evidence="4 5" key="1">
    <citation type="submission" date="2024-10" db="EMBL/GenBank/DDBJ databases">
        <authorList>
            <person name="Kim D."/>
        </authorList>
    </citation>
    <scope>NUCLEOTIDE SEQUENCE [LARGE SCALE GENOMIC DNA]</scope>
    <source>
        <strain evidence="4">Taebaek</strain>
    </source>
</reference>
<proteinExistence type="predicted"/>
<evidence type="ECO:0000313" key="4">
    <source>
        <dbReference type="EMBL" id="KAL3087142.1"/>
    </source>
</evidence>
<gene>
    <name evidence="4" type="ORF">niasHS_005381</name>
</gene>
<evidence type="ECO:0000256" key="1">
    <source>
        <dbReference type="SAM" id="MobiDB-lite"/>
    </source>
</evidence>
<dbReference type="AlphaFoldDB" id="A0ABD2J9C3"/>
<name>A0ABD2J9C3_HETSC</name>
<feature type="transmembrane region" description="Helical" evidence="2">
    <location>
        <begin position="298"/>
        <end position="315"/>
    </location>
</feature>
<comment type="caution">
    <text evidence="4">The sequence shown here is derived from an EMBL/GenBank/DDBJ whole genome shotgun (WGS) entry which is preliminary data.</text>
</comment>